<dbReference type="Proteomes" id="UP000001245">
    <property type="component" value="Segment"/>
</dbReference>
<feature type="compositionally biased region" description="Basic residues" evidence="1">
    <location>
        <begin position="108"/>
        <end position="132"/>
    </location>
</feature>
<evidence type="ECO:0000313" key="3">
    <source>
        <dbReference type="Proteomes" id="UP000001245"/>
    </source>
</evidence>
<evidence type="ECO:0000256" key="1">
    <source>
        <dbReference type="SAM" id="MobiDB-lite"/>
    </source>
</evidence>
<feature type="region of interest" description="Disordered" evidence="1">
    <location>
        <begin position="97"/>
        <end position="165"/>
    </location>
</feature>
<reference evidence="2 3" key="1">
    <citation type="journal article" date="2004" name="Virus Genes">
        <title>The genome of phiAsp2, an actinoplanes infecting phage.</title>
        <authorList>
            <person name="Jarling M."/>
            <person name="Bartkowiak K."/>
            <person name="Pape H."/>
            <person name="Meinhardt F."/>
        </authorList>
    </citation>
    <scope>NUCLEOTIDE SEQUENCE</scope>
</reference>
<proteinExistence type="predicted"/>
<dbReference type="EMBL" id="AY576796">
    <property type="protein sequence ID" value="AAT36789.1"/>
    <property type="molecule type" value="Genomic_DNA"/>
</dbReference>
<dbReference type="KEGG" id="vg:2846174"/>
<dbReference type="GeneID" id="2846174"/>
<protein>
    <submittedName>
        <fullName evidence="2">Pas41</fullName>
    </submittedName>
</protein>
<keyword evidence="3" id="KW-1185">Reference proteome</keyword>
<dbReference type="RefSeq" id="YP_024827.1">
    <property type="nucleotide sequence ID" value="NC_005885.1"/>
</dbReference>
<name>Q6J7Z0_9CAUD</name>
<gene>
    <name evidence="2" type="primary">pas41</name>
</gene>
<organism evidence="2 3">
    <name type="scientific">Actinoplanes phage phiAsp2</name>
    <dbReference type="NCBI Taxonomy" id="279303"/>
    <lineage>
        <taxon>Viruses</taxon>
        <taxon>Duplodnaviria</taxon>
        <taxon>Heunggongvirae</taxon>
        <taxon>Uroviricota</taxon>
        <taxon>Caudoviricetes</taxon>
        <taxon>Aspduovirus</taxon>
        <taxon>Aspduovirus Asp2</taxon>
    </lineage>
</organism>
<evidence type="ECO:0000313" key="2">
    <source>
        <dbReference type="EMBL" id="AAT36789.1"/>
    </source>
</evidence>
<sequence>MGSIAKGKVNASEATEGMRIIVKVSYDAEGHATIRPSSTKTGEGVFVARIIEKGFRAAGRYEARGKYVIHTSAGSFDAAPIQTMWLAPEDPAGIKRARAEADLVERGPRRRDRAGRRQRRPGRPGRRGRRGLHPPDRGRRGSTPRPEPARRTPTGTPPKLVASRR</sequence>
<accession>Q6J7Z0</accession>
<feature type="compositionally biased region" description="Basic and acidic residues" evidence="1">
    <location>
        <begin position="97"/>
        <end position="107"/>
    </location>
</feature>